<dbReference type="Pfam" id="PF20689">
    <property type="entry name" value="bDLD1"/>
    <property type="match status" value="1"/>
</dbReference>
<proteinExistence type="predicted"/>
<dbReference type="eggNOG" id="COG1409">
    <property type="taxonomic scope" value="Bacteria"/>
</dbReference>
<dbReference type="AlphaFoldDB" id="Q110X9"/>
<dbReference type="HOGENOM" id="CLU_036803_1_0_3"/>
<feature type="coiled-coil region" evidence="1">
    <location>
        <begin position="299"/>
        <end position="326"/>
    </location>
</feature>
<evidence type="ECO:0000259" key="2">
    <source>
        <dbReference type="Pfam" id="PF20689"/>
    </source>
</evidence>
<dbReference type="InterPro" id="IPR048917">
    <property type="entry name" value="bDLD1"/>
</dbReference>
<protein>
    <recommendedName>
        <fullName evidence="2">Bacterial Death-like domain-containing protein</fullName>
    </recommendedName>
</protein>
<dbReference type="OrthoDB" id="448901at2"/>
<gene>
    <name evidence="3" type="ordered locus">Tery_2762</name>
</gene>
<reference evidence="3" key="1">
    <citation type="submission" date="2006-06" db="EMBL/GenBank/DDBJ databases">
        <title>Complete sequence of Trichodesmium erythraeum IMS101.</title>
        <authorList>
            <consortium name="US DOE Joint Genome Institute"/>
            <person name="Copeland A."/>
            <person name="Lucas S."/>
            <person name="Lapidus A."/>
            <person name="Barry K."/>
            <person name="Detter J.C."/>
            <person name="Glavina del Rio T."/>
            <person name="Hammon N."/>
            <person name="Israni S."/>
            <person name="Dalin E."/>
            <person name="Tice H."/>
            <person name="Pitluck S."/>
            <person name="Kiss H."/>
            <person name="Munk A.C."/>
            <person name="Brettin T."/>
            <person name="Bruce D."/>
            <person name="Han C."/>
            <person name="Tapia R."/>
            <person name="Gilna P."/>
            <person name="Schmutz J."/>
            <person name="Larimer F."/>
            <person name="Land M."/>
            <person name="Hauser L."/>
            <person name="Kyrpides N."/>
            <person name="Kim E."/>
            <person name="Richardson P."/>
        </authorList>
    </citation>
    <scope>NUCLEOTIDE SEQUENCE [LARGE SCALE GENOMIC DNA]</scope>
    <source>
        <strain evidence="3">IMS101</strain>
    </source>
</reference>
<dbReference type="KEGG" id="ter:Tery_2762"/>
<feature type="domain" description="Bacterial Death-like" evidence="2">
    <location>
        <begin position="396"/>
        <end position="477"/>
    </location>
</feature>
<evidence type="ECO:0000256" key="1">
    <source>
        <dbReference type="SAM" id="Coils"/>
    </source>
</evidence>
<dbReference type="EMBL" id="CP000393">
    <property type="protein sequence ID" value="ABG51945.1"/>
    <property type="molecule type" value="Genomic_DNA"/>
</dbReference>
<keyword evidence="1" id="KW-0175">Coiled coil</keyword>
<dbReference type="RefSeq" id="WP_011612306.1">
    <property type="nucleotide sequence ID" value="NC_008312.1"/>
</dbReference>
<evidence type="ECO:0000313" key="3">
    <source>
        <dbReference type="EMBL" id="ABG51945.1"/>
    </source>
</evidence>
<name>Q110X9_TRIEI</name>
<sequence length="500" mass="57921">MKEIPQTIGLHSPSLVLYAFHLRNSINQGLKPTSKAPRLWEQLVDLGNKLNIPELQNLQQQLISYQNNQYFPAAEDNLESEYEILLPNQQTKLDFEITSKSGDRQLQGLLCPYRVHDTYAIDFTLHSQSTFFLSQLAQLNPQYLLLPSQIQASLGQTLLLFGQPSELQENHQDFADACVAKLLPTTNRTELINTGHLLGNPIFEYESRHKDPSQRLHILVWLKCQNLDPEEKKMDKASELILLLLWCRHKIQYIYHQSRGCEGQLKQLYSKIEQHKKSFRQISRSPNRQEQLRPLLVELQDIDIKYADYLEELEAHKNTIATNEKNYRMKLEKLGELPDTDLSLWEDFLNYIRKKLQSQIQADLEFLSPKRTHLQNLKAAIKENLTQTPSGNKTRGITDELRHQLYKALLECDQFETNQELQSFFKGQARLSPWANSLPEGKNTAQRVRLVIGFLVNKYRSDTNENVLVILVNSLSSTIDPADTRNQTLSELAEKLKYCL</sequence>
<accession>Q110X9</accession>
<organism evidence="3">
    <name type="scientific">Trichodesmium erythraeum (strain IMS101)</name>
    <dbReference type="NCBI Taxonomy" id="203124"/>
    <lineage>
        <taxon>Bacteria</taxon>
        <taxon>Bacillati</taxon>
        <taxon>Cyanobacteriota</taxon>
        <taxon>Cyanophyceae</taxon>
        <taxon>Oscillatoriophycideae</taxon>
        <taxon>Oscillatoriales</taxon>
        <taxon>Microcoleaceae</taxon>
        <taxon>Trichodesmium</taxon>
    </lineage>
</organism>
<dbReference type="STRING" id="203124.Tery_2762"/>